<feature type="region of interest" description="Disordered" evidence="1">
    <location>
        <begin position="77"/>
        <end position="97"/>
    </location>
</feature>
<dbReference type="KEGG" id="rca:Rcas_3606"/>
<protein>
    <submittedName>
        <fullName evidence="3">Uncharacterized protein</fullName>
    </submittedName>
</protein>
<dbReference type="EMBL" id="CP000804">
    <property type="protein sequence ID" value="ABU59655.1"/>
    <property type="molecule type" value="Genomic_DNA"/>
</dbReference>
<evidence type="ECO:0000313" key="4">
    <source>
        <dbReference type="Proteomes" id="UP000000263"/>
    </source>
</evidence>
<feature type="compositionally biased region" description="Low complexity" evidence="1">
    <location>
        <begin position="82"/>
        <end position="96"/>
    </location>
</feature>
<dbReference type="Proteomes" id="UP000000263">
    <property type="component" value="Chromosome"/>
</dbReference>
<evidence type="ECO:0000256" key="2">
    <source>
        <dbReference type="SAM" id="Phobius"/>
    </source>
</evidence>
<name>A7NQ09_ROSCS</name>
<dbReference type="RefSeq" id="WP_012122078.1">
    <property type="nucleotide sequence ID" value="NC_009767.1"/>
</dbReference>
<organism evidence="3 4">
    <name type="scientific">Roseiflexus castenholzii (strain DSM 13941 / HLO8)</name>
    <dbReference type="NCBI Taxonomy" id="383372"/>
    <lineage>
        <taxon>Bacteria</taxon>
        <taxon>Bacillati</taxon>
        <taxon>Chloroflexota</taxon>
        <taxon>Chloroflexia</taxon>
        <taxon>Chloroflexales</taxon>
        <taxon>Roseiflexineae</taxon>
        <taxon>Roseiflexaceae</taxon>
        <taxon>Roseiflexus</taxon>
    </lineage>
</organism>
<keyword evidence="4" id="KW-1185">Reference proteome</keyword>
<feature type="transmembrane region" description="Helical" evidence="2">
    <location>
        <begin position="180"/>
        <end position="203"/>
    </location>
</feature>
<accession>A7NQ09</accession>
<keyword evidence="2" id="KW-0812">Transmembrane</keyword>
<evidence type="ECO:0000256" key="1">
    <source>
        <dbReference type="SAM" id="MobiDB-lite"/>
    </source>
</evidence>
<dbReference type="OrthoDB" id="9851713at2"/>
<gene>
    <name evidence="3" type="ordered locus">Rcas_3606</name>
</gene>
<keyword evidence="2" id="KW-1133">Transmembrane helix</keyword>
<sequence>MDNERQQQPRINWGSIIGWLIFFAVIAGGPLLNALRNALGGAVPISPNLLPFIILGLVILGALVSIVRGITRRGERHATVNQPSSQPRSVRSPFPSTYQPATYNDDARLPQSVQSPFPSAYQPATYNDIPNLPQPVRSPFPSSTPDLEWHDIQVRRMSMSLPDQRALPAPPRFDPIISPVGVIVGITGLIILGGIALFVFGIAP</sequence>
<evidence type="ECO:0000313" key="3">
    <source>
        <dbReference type="EMBL" id="ABU59655.1"/>
    </source>
</evidence>
<feature type="transmembrane region" description="Helical" evidence="2">
    <location>
        <begin position="49"/>
        <end position="67"/>
    </location>
</feature>
<feature type="transmembrane region" description="Helical" evidence="2">
    <location>
        <begin position="12"/>
        <end position="29"/>
    </location>
</feature>
<reference evidence="3 4" key="1">
    <citation type="submission" date="2007-08" db="EMBL/GenBank/DDBJ databases">
        <title>Complete sequence of Roseiflexus castenholzii DSM 13941.</title>
        <authorList>
            <consortium name="US DOE Joint Genome Institute"/>
            <person name="Copeland A."/>
            <person name="Lucas S."/>
            <person name="Lapidus A."/>
            <person name="Barry K."/>
            <person name="Glavina del Rio T."/>
            <person name="Dalin E."/>
            <person name="Tice H."/>
            <person name="Pitluck S."/>
            <person name="Thompson L.S."/>
            <person name="Brettin T."/>
            <person name="Bruce D."/>
            <person name="Detter J.C."/>
            <person name="Han C."/>
            <person name="Tapia R."/>
            <person name="Schmutz J."/>
            <person name="Larimer F."/>
            <person name="Land M."/>
            <person name="Hauser L."/>
            <person name="Kyrpides N."/>
            <person name="Mikhailova N."/>
            <person name="Bryant D.A."/>
            <person name="Hanada S."/>
            <person name="Tsukatani Y."/>
            <person name="Richardson P."/>
        </authorList>
    </citation>
    <scope>NUCLEOTIDE SEQUENCE [LARGE SCALE GENOMIC DNA]</scope>
    <source>
        <strain evidence="4">DSM 13941 / HLO8</strain>
    </source>
</reference>
<dbReference type="STRING" id="383372.Rcas_3606"/>
<dbReference type="AlphaFoldDB" id="A7NQ09"/>
<proteinExistence type="predicted"/>
<dbReference type="HOGENOM" id="CLU_1288070_0_0_0"/>
<keyword evidence="2" id="KW-0472">Membrane</keyword>